<dbReference type="PROSITE" id="PS50878">
    <property type="entry name" value="RT_POL"/>
    <property type="match status" value="1"/>
</dbReference>
<dbReference type="InterPro" id="IPR043502">
    <property type="entry name" value="DNA/RNA_pol_sf"/>
</dbReference>
<feature type="domain" description="Reverse transcriptase" evidence="2">
    <location>
        <begin position="473"/>
        <end position="729"/>
    </location>
</feature>
<dbReference type="SUPFAM" id="SSF56672">
    <property type="entry name" value="DNA/RNA polymerases"/>
    <property type="match status" value="1"/>
</dbReference>
<evidence type="ECO:0000313" key="3">
    <source>
        <dbReference type="Ensembl" id="ENSSLUP00000002151.1"/>
    </source>
</evidence>
<accession>A0A8C9WY98</accession>
<dbReference type="InterPro" id="IPR000477">
    <property type="entry name" value="RT_dom"/>
</dbReference>
<keyword evidence="4" id="KW-1185">Reference proteome</keyword>
<evidence type="ECO:0000259" key="2">
    <source>
        <dbReference type="PROSITE" id="PS50878"/>
    </source>
</evidence>
<reference evidence="3" key="2">
    <citation type="submission" date="2025-09" db="UniProtKB">
        <authorList>
            <consortium name="Ensembl"/>
        </authorList>
    </citation>
    <scope>IDENTIFICATION</scope>
</reference>
<protein>
    <submittedName>
        <fullName evidence="3">Si:ch211-149k12.3</fullName>
    </submittedName>
</protein>
<proteinExistence type="predicted"/>
<dbReference type="CDD" id="cd01650">
    <property type="entry name" value="RT_nLTR_like"/>
    <property type="match status" value="1"/>
</dbReference>
<reference evidence="3" key="1">
    <citation type="submission" date="2025-08" db="UniProtKB">
        <authorList>
            <consortium name="Ensembl"/>
        </authorList>
    </citation>
    <scope>IDENTIFICATION</scope>
</reference>
<dbReference type="Gene3D" id="3.60.10.10">
    <property type="entry name" value="Endonuclease/exonuclease/phosphatase"/>
    <property type="match status" value="1"/>
</dbReference>
<name>A0A8C9WY98_SANLU</name>
<sequence length="929" mass="107081">MNKLKEMNAKIVLLQETHLIDDSIRVRRRWKGTVYAASFTSQARGVMTLIHESVPFKIKNIIKDKRGRFLILQGSLLSEMLNITNVYGPNVDDSNFYNDLFFTLSTLPGLHMIAGDFNCTLNPEIDRSTGVDNSHNNCRATIHRFMRDLNLLDIWRERNPNIRAYSCHSGTFKTYSRIDFFLVSSELQSKISDCSYDNIVISDHAPCCLAYRDDKLLRDPPRWHFQHKWLQDEDLVKYLGKQIDEYFQINTTQTTACVKWEAFKAFLRGHIISYTGSKSKKTQETRLQLENRIRALQTKVNNSKNINNSQLEKELVLLRAEYDKQSAFRAASSLLRLKQTFYEQGDRAGKLLAWQIKQLETKSPITSIISNGQTLLDPIEINNAFKGYYEELYKAQATIKLDNISTFLNKIDIPTISEDDRVNLNSKFTIEEIGQAIDSMKSGKRAGPDGIPIDLYKKFKNKLLVPILDMLEEIFLSNFLPPSLNTALITLLPKPGKPLDKCENLRPISLLNSDLKIISKLLAKRLQKTLPYVINQDQNGFVTGRQGFHNVRRLLNIIYCKKDAPNTALLSLDAEKAFDRVEWPYLFRVLEKFGCGNNFIKWVKILYDSPTAEIITNRNISQPIAIKRGCRQGCPLSPLLFTLAIEPFAIAIRSHPQFSGITVGPTEHRISLFADDVILFISNLNTSIRITLEIIQLFSEISGYKLNKTKSSILLLNEHERANLIPDVIQFNVVTQFDDVKTLLKDSHCLSQFSPLWGNQFFPPGRADATFKLWKTKGLRMVRDVYLPESDILMTFQELQDKFHLDKKHFFKYLQLRSFIRASQNNILTKPTTSDLEELLLKDSQKKGIISQFYNLIMSYVHESSHDRFRAWKDDLSLQLSEEDWQDACTLAQTTSINTRLKVIQFKWLMRTYVTPVELCRYNGNIPDV</sequence>
<dbReference type="Proteomes" id="UP000694568">
    <property type="component" value="Unplaced"/>
</dbReference>
<evidence type="ECO:0000313" key="4">
    <source>
        <dbReference type="Proteomes" id="UP000694568"/>
    </source>
</evidence>
<dbReference type="AlphaFoldDB" id="A0A8C9WY98"/>
<feature type="coiled-coil region" evidence="1">
    <location>
        <begin position="279"/>
        <end position="321"/>
    </location>
</feature>
<dbReference type="SUPFAM" id="SSF56219">
    <property type="entry name" value="DNase I-like"/>
    <property type="match status" value="1"/>
</dbReference>
<dbReference type="Pfam" id="PF00078">
    <property type="entry name" value="RVT_1"/>
    <property type="match status" value="1"/>
</dbReference>
<dbReference type="CDD" id="cd09076">
    <property type="entry name" value="L1-EN"/>
    <property type="match status" value="1"/>
</dbReference>
<dbReference type="PANTHER" id="PTHR19446">
    <property type="entry name" value="REVERSE TRANSCRIPTASES"/>
    <property type="match status" value="1"/>
</dbReference>
<dbReference type="InterPro" id="IPR036691">
    <property type="entry name" value="Endo/exonu/phosph_ase_sf"/>
</dbReference>
<evidence type="ECO:0000256" key="1">
    <source>
        <dbReference type="SAM" id="Coils"/>
    </source>
</evidence>
<organism evidence="3 4">
    <name type="scientific">Sander lucioperca</name>
    <name type="common">Pike-perch</name>
    <name type="synonym">Perca lucioperca</name>
    <dbReference type="NCBI Taxonomy" id="283035"/>
    <lineage>
        <taxon>Eukaryota</taxon>
        <taxon>Metazoa</taxon>
        <taxon>Chordata</taxon>
        <taxon>Craniata</taxon>
        <taxon>Vertebrata</taxon>
        <taxon>Euteleostomi</taxon>
        <taxon>Actinopterygii</taxon>
        <taxon>Neopterygii</taxon>
        <taxon>Teleostei</taxon>
        <taxon>Neoteleostei</taxon>
        <taxon>Acanthomorphata</taxon>
        <taxon>Eupercaria</taxon>
        <taxon>Perciformes</taxon>
        <taxon>Percoidei</taxon>
        <taxon>Percidae</taxon>
        <taxon>Luciopercinae</taxon>
        <taxon>Sander</taxon>
    </lineage>
</organism>
<dbReference type="GeneTree" id="ENSGT00940000163630"/>
<dbReference type="Ensembl" id="ENSSLUT00000002237.1">
    <property type="protein sequence ID" value="ENSSLUP00000002151.1"/>
    <property type="gene ID" value="ENSSLUG00000000990.1"/>
</dbReference>
<keyword evidence="1" id="KW-0175">Coiled coil</keyword>